<comment type="caution">
    <text evidence="2">The sequence shown here is derived from an EMBL/GenBank/DDBJ whole genome shotgun (WGS) entry which is preliminary data.</text>
</comment>
<accession>A0ABR3YWF7</accession>
<organism evidence="2 3">
    <name type="scientific">Sporothrix stenoceras</name>
    <dbReference type="NCBI Taxonomy" id="5173"/>
    <lineage>
        <taxon>Eukaryota</taxon>
        <taxon>Fungi</taxon>
        <taxon>Dikarya</taxon>
        <taxon>Ascomycota</taxon>
        <taxon>Pezizomycotina</taxon>
        <taxon>Sordariomycetes</taxon>
        <taxon>Sordariomycetidae</taxon>
        <taxon>Ophiostomatales</taxon>
        <taxon>Ophiostomataceae</taxon>
        <taxon>Sporothrix</taxon>
    </lineage>
</organism>
<feature type="compositionally biased region" description="Pro residues" evidence="1">
    <location>
        <begin position="106"/>
        <end position="120"/>
    </location>
</feature>
<feature type="region of interest" description="Disordered" evidence="1">
    <location>
        <begin position="30"/>
        <end position="81"/>
    </location>
</feature>
<dbReference type="Proteomes" id="UP001583186">
    <property type="component" value="Unassembled WGS sequence"/>
</dbReference>
<reference evidence="2 3" key="1">
    <citation type="journal article" date="2024" name="IMA Fungus">
        <title>IMA Genome - F19 : A genome assembly and annotation guide to empower mycologists, including annotated draft genome sequences of Ceratocystis pirilliformis, Diaporthe australafricana, Fusarium ophioides, Paecilomyces lecythidis, and Sporothrix stenoceras.</title>
        <authorList>
            <person name="Aylward J."/>
            <person name="Wilson A.M."/>
            <person name="Visagie C.M."/>
            <person name="Spraker J."/>
            <person name="Barnes I."/>
            <person name="Buitendag C."/>
            <person name="Ceriani C."/>
            <person name="Del Mar Angel L."/>
            <person name="du Plessis D."/>
            <person name="Fuchs T."/>
            <person name="Gasser K."/>
            <person name="Kramer D."/>
            <person name="Li W."/>
            <person name="Munsamy K."/>
            <person name="Piso A."/>
            <person name="Price J.L."/>
            <person name="Sonnekus B."/>
            <person name="Thomas C."/>
            <person name="van der Nest A."/>
            <person name="van Dijk A."/>
            <person name="van Heerden A."/>
            <person name="van Vuuren N."/>
            <person name="Yilmaz N."/>
            <person name="Duong T.A."/>
            <person name="van der Merwe N.A."/>
            <person name="Wingfield M.J."/>
            <person name="Wingfield B.D."/>
        </authorList>
    </citation>
    <scope>NUCLEOTIDE SEQUENCE [LARGE SCALE GENOMIC DNA]</scope>
    <source>
        <strain evidence="2 3">CMW 5346</strain>
    </source>
</reference>
<feature type="compositionally biased region" description="Low complexity" evidence="1">
    <location>
        <begin position="53"/>
        <end position="62"/>
    </location>
</feature>
<feature type="compositionally biased region" description="Pro residues" evidence="1">
    <location>
        <begin position="63"/>
        <end position="76"/>
    </location>
</feature>
<feature type="compositionally biased region" description="Acidic residues" evidence="1">
    <location>
        <begin position="357"/>
        <end position="393"/>
    </location>
</feature>
<evidence type="ECO:0000313" key="3">
    <source>
        <dbReference type="Proteomes" id="UP001583186"/>
    </source>
</evidence>
<dbReference type="EMBL" id="JAWCUI010000045">
    <property type="protein sequence ID" value="KAL1892400.1"/>
    <property type="molecule type" value="Genomic_DNA"/>
</dbReference>
<proteinExistence type="predicted"/>
<protein>
    <recommendedName>
        <fullName evidence="4">FAR1 domain-containing protein</fullName>
    </recommendedName>
</protein>
<evidence type="ECO:0000256" key="1">
    <source>
        <dbReference type="SAM" id="MobiDB-lite"/>
    </source>
</evidence>
<keyword evidence="3" id="KW-1185">Reference proteome</keyword>
<feature type="region of interest" description="Disordered" evidence="1">
    <location>
        <begin position="353"/>
        <end position="393"/>
    </location>
</feature>
<gene>
    <name evidence="2" type="ORF">Sste5346_007138</name>
</gene>
<feature type="compositionally biased region" description="Pro residues" evidence="1">
    <location>
        <begin position="36"/>
        <end position="52"/>
    </location>
</feature>
<feature type="region of interest" description="Disordered" evidence="1">
    <location>
        <begin position="96"/>
        <end position="126"/>
    </location>
</feature>
<feature type="region of interest" description="Disordered" evidence="1">
    <location>
        <begin position="182"/>
        <end position="209"/>
    </location>
</feature>
<sequence length="393" mass="44262">MEQLQQQIHQLQQQHNQLYGVVHRLVQEKELQQQQAPPPQQQLLPQPPPYYPPSQFQTQYYQQPPPQHQNYQPPPLSAMGLDGQHEHRLRLHAEQTGGPQTTEPRPQLPQLPGVPPPPNPNLDGPPCGAPPPCWVFPSIEAATEAIKAHALANGYTLVLRSRLPSNDQATVYNFRCGKGGHRRAPEAGLMPDGTPKKLRNRTTQKTGCPFHTTVKRDKYAPAPSQVWRVSPPTSQPHNHSAMSPLSFTSQRSKLLEAHRDSILLMHNDGIRVGKIRQYLKLTELPKTDVYNIIRKYTKTARENLMAVQRQQQAELQQIAGQLGQVLPPNVPIPPGLLTGGVEDLTDEGQLRQLMEADKEDGDDDDEVVEDDEDDEEELEEVTDVMEEEESEEE</sequence>
<evidence type="ECO:0000313" key="2">
    <source>
        <dbReference type="EMBL" id="KAL1892400.1"/>
    </source>
</evidence>
<name>A0ABR3YWF7_9PEZI</name>
<evidence type="ECO:0008006" key="4">
    <source>
        <dbReference type="Google" id="ProtNLM"/>
    </source>
</evidence>